<keyword evidence="6" id="KW-1185">Reference proteome</keyword>
<evidence type="ECO:0000313" key="6">
    <source>
        <dbReference type="Proteomes" id="UP000663829"/>
    </source>
</evidence>
<evidence type="ECO:0000313" key="4">
    <source>
        <dbReference type="EMBL" id="CAF1623154.1"/>
    </source>
</evidence>
<evidence type="ECO:0000256" key="2">
    <source>
        <dbReference type="ARBA" id="ARBA00022771"/>
    </source>
</evidence>
<keyword evidence="1" id="KW-0479">Metal-binding</keyword>
<sequence>MHSTAADFFIPSSRISTDRRCDNCGDSIDLISWRQCKVCKLFDLCILCSQPGAIFVKGVYDKHKQLHKKIGVNESIKFIEFSEGFYQATPTEVVIEGRKRHFNYIVEQNKIQDDYDMYIVTAELIRMEKEGIKSSSLVRQLSLMMKDYHLQAFTKDIRILSLDGGGKQTK</sequence>
<protein>
    <recommendedName>
        <fullName evidence="7">ZZ-type domain-containing protein</fullName>
    </recommendedName>
</protein>
<evidence type="ECO:0000256" key="3">
    <source>
        <dbReference type="ARBA" id="ARBA00022833"/>
    </source>
</evidence>
<evidence type="ECO:0008006" key="7">
    <source>
        <dbReference type="Google" id="ProtNLM"/>
    </source>
</evidence>
<dbReference type="Proteomes" id="UP000681722">
    <property type="component" value="Unassembled WGS sequence"/>
</dbReference>
<dbReference type="AlphaFoldDB" id="A0A816CK43"/>
<dbReference type="Gene3D" id="3.30.60.90">
    <property type="match status" value="1"/>
</dbReference>
<keyword evidence="3" id="KW-0862">Zinc</keyword>
<dbReference type="InterPro" id="IPR043145">
    <property type="entry name" value="Znf_ZZ_sf"/>
</dbReference>
<dbReference type="EMBL" id="CAJOBC010108559">
    <property type="protein sequence ID" value="CAF4514843.1"/>
    <property type="molecule type" value="Genomic_DNA"/>
</dbReference>
<reference evidence="4" key="1">
    <citation type="submission" date="2021-02" db="EMBL/GenBank/DDBJ databases">
        <authorList>
            <person name="Nowell W R."/>
        </authorList>
    </citation>
    <scope>NUCLEOTIDE SEQUENCE</scope>
</reference>
<evidence type="ECO:0000256" key="1">
    <source>
        <dbReference type="ARBA" id="ARBA00022723"/>
    </source>
</evidence>
<evidence type="ECO:0000313" key="5">
    <source>
        <dbReference type="EMBL" id="CAF4514843.1"/>
    </source>
</evidence>
<dbReference type="Proteomes" id="UP000663829">
    <property type="component" value="Unassembled WGS sequence"/>
</dbReference>
<comment type="caution">
    <text evidence="4">The sequence shown here is derived from an EMBL/GenBank/DDBJ whole genome shotgun (WGS) entry which is preliminary data.</text>
</comment>
<organism evidence="4 6">
    <name type="scientific">Didymodactylos carnosus</name>
    <dbReference type="NCBI Taxonomy" id="1234261"/>
    <lineage>
        <taxon>Eukaryota</taxon>
        <taxon>Metazoa</taxon>
        <taxon>Spiralia</taxon>
        <taxon>Gnathifera</taxon>
        <taxon>Rotifera</taxon>
        <taxon>Eurotatoria</taxon>
        <taxon>Bdelloidea</taxon>
        <taxon>Philodinida</taxon>
        <taxon>Philodinidae</taxon>
        <taxon>Didymodactylos</taxon>
    </lineage>
</organism>
<keyword evidence="2" id="KW-0863">Zinc-finger</keyword>
<dbReference type="EMBL" id="CAJNOQ010041274">
    <property type="protein sequence ID" value="CAF1623154.1"/>
    <property type="molecule type" value="Genomic_DNA"/>
</dbReference>
<dbReference type="GO" id="GO:0008270">
    <property type="term" value="F:zinc ion binding"/>
    <property type="evidence" value="ECO:0007669"/>
    <property type="project" value="UniProtKB-KW"/>
</dbReference>
<name>A0A816CK43_9BILA</name>
<proteinExistence type="predicted"/>
<accession>A0A816CK43</accession>
<gene>
    <name evidence="4" type="ORF">GPM918_LOCUS43856</name>
    <name evidence="5" type="ORF">SRO942_LOCUS45485</name>
</gene>